<dbReference type="OrthoDB" id="69928at2"/>
<dbReference type="CDD" id="cd09731">
    <property type="entry name" value="Cse2_I-E"/>
    <property type="match status" value="1"/>
</dbReference>
<dbReference type="AlphaFoldDB" id="A0A4Q9GZ12"/>
<reference evidence="1 2" key="1">
    <citation type="submission" date="2019-02" db="EMBL/GenBank/DDBJ databases">
        <title>Aquabacterium sp. strain KMB7.</title>
        <authorList>
            <person name="Chen W.-M."/>
        </authorList>
    </citation>
    <scope>NUCLEOTIDE SEQUENCE [LARGE SCALE GENOMIC DNA]</scope>
    <source>
        <strain evidence="1 2">KMB7</strain>
    </source>
</reference>
<dbReference type="InterPro" id="IPR038287">
    <property type="entry name" value="Cse2_sf"/>
</dbReference>
<dbReference type="Pfam" id="PF09485">
    <property type="entry name" value="CRISPR_Cse2"/>
    <property type="match status" value="1"/>
</dbReference>
<dbReference type="InterPro" id="IPR013382">
    <property type="entry name" value="CRISPR-assoc_prot_Cse2"/>
</dbReference>
<accession>A0A4Q9GZ12</accession>
<organism evidence="1 2">
    <name type="scientific">Aquabacterium lacunae</name>
    <dbReference type="NCBI Taxonomy" id="2528630"/>
    <lineage>
        <taxon>Bacteria</taxon>
        <taxon>Pseudomonadati</taxon>
        <taxon>Pseudomonadota</taxon>
        <taxon>Betaproteobacteria</taxon>
        <taxon>Burkholderiales</taxon>
        <taxon>Aquabacterium</taxon>
    </lineage>
</organism>
<dbReference type="Gene3D" id="1.10.520.40">
    <property type="entry name" value="CRISPR-associated protein Cse2"/>
    <property type="match status" value="1"/>
</dbReference>
<comment type="caution">
    <text evidence="1">The sequence shown here is derived from an EMBL/GenBank/DDBJ whole genome shotgun (WGS) entry which is preliminary data.</text>
</comment>
<keyword evidence="2" id="KW-1185">Reference proteome</keyword>
<evidence type="ECO:0000313" key="2">
    <source>
        <dbReference type="Proteomes" id="UP000292120"/>
    </source>
</evidence>
<dbReference type="NCBIfam" id="TIGR02548">
    <property type="entry name" value="casB_cse2"/>
    <property type="match status" value="1"/>
</dbReference>
<dbReference type="Proteomes" id="UP000292120">
    <property type="component" value="Unassembled WGS sequence"/>
</dbReference>
<protein>
    <submittedName>
        <fullName evidence="1">Type I-E CRISPR-associated protein Cse2/CasB</fullName>
    </submittedName>
</protein>
<gene>
    <name evidence="1" type="primary">casB</name>
    <name evidence="1" type="ORF">EYS42_16030</name>
</gene>
<dbReference type="EMBL" id="SIXI01000008">
    <property type="protein sequence ID" value="TBO27939.1"/>
    <property type="molecule type" value="Genomic_DNA"/>
</dbReference>
<evidence type="ECO:0000313" key="1">
    <source>
        <dbReference type="EMBL" id="TBO27939.1"/>
    </source>
</evidence>
<sequence length="179" mass="20425">MTTREDRFIHYLIELNNKRDRGPLAVLRHSLAFEPGMYLKALPLVEPFVAKEWHAQDGRRLALYAVAGLYAKHPKQSDGKTLSAAFGEFQRDRRNEGRSSSLERRFIALLEADEGSVLEHLRQVIALLASADVGLDYRQLLHDLATWLSPMSSNIDKTKQRWARDFYVASLPSDEAMTN</sequence>
<name>A0A4Q9GZ12_9BURK</name>
<proteinExistence type="predicted"/>
<dbReference type="RefSeq" id="WP_130969208.1">
    <property type="nucleotide sequence ID" value="NZ_SIXI01000008.1"/>
</dbReference>